<keyword evidence="3" id="KW-1185">Reference proteome</keyword>
<accession>A0A8S4PLT9</accession>
<evidence type="ECO:0000256" key="1">
    <source>
        <dbReference type="SAM" id="MobiDB-lite"/>
    </source>
</evidence>
<comment type="caution">
    <text evidence="2">The sequence shown here is derived from an EMBL/GenBank/DDBJ whole genome shotgun (WGS) entry which is preliminary data.</text>
</comment>
<dbReference type="Proteomes" id="UP000749559">
    <property type="component" value="Unassembled WGS sequence"/>
</dbReference>
<dbReference type="AlphaFoldDB" id="A0A8S4PLT9"/>
<reference evidence="2" key="1">
    <citation type="submission" date="2022-03" db="EMBL/GenBank/DDBJ databases">
        <authorList>
            <person name="Martin C."/>
        </authorList>
    </citation>
    <scope>NUCLEOTIDE SEQUENCE</scope>
</reference>
<protein>
    <submittedName>
        <fullName evidence="2">Uncharacterized protein</fullName>
    </submittedName>
</protein>
<sequence length="521" mass="57789">MNNSFPTLSTSSKFAQRVHFCASKSLVRSERVSIMMRTDIRVPTKQWLGRDEDFLDYLVNNDNDAEKAEPVLNCYGRGKKLPSLSSLKFPEKLLQLMSEAARSSSSLGRGKGRAKILQQVPSEDAYPGSHPGSHRGSHPGSHPGSVHSGGKLSYSSNERLSKGDIGPDDFESVDTDSTHDSLKRYKYRPAYQSGQKIALDNNETAYMKPTSILNPSRPFKGFTTMAFHRTPDVKCTEEFPTLSGAVGKTKQTVDKKQWTKQLKAVKPNEPIFNHSNELNNLTTLRKTETHNSQNKKKYLNDEAKKPKLTLANAFAMHLPTCRSQATPQQALNISPDVVVEELFFESEGCTDESNIKVMNAKYSQNLVNTCTNKQSQGNSVSSDIEHGKSSVPYSDQFQDAVVENNQVNQKIDNQNDLGTKTHDEGDPIHTCSALIQFGPLKKVTGPNVLTMENLPLSLEPINLEDTLLMYGAVEHIQLCQLDNSITAQVTMGDADHVIWIKDGLDGDDVIFGQTIRCYSSD</sequence>
<organism evidence="2 3">
    <name type="scientific">Owenia fusiformis</name>
    <name type="common">Polychaete worm</name>
    <dbReference type="NCBI Taxonomy" id="6347"/>
    <lineage>
        <taxon>Eukaryota</taxon>
        <taxon>Metazoa</taxon>
        <taxon>Spiralia</taxon>
        <taxon>Lophotrochozoa</taxon>
        <taxon>Annelida</taxon>
        <taxon>Polychaeta</taxon>
        <taxon>Sedentaria</taxon>
        <taxon>Canalipalpata</taxon>
        <taxon>Sabellida</taxon>
        <taxon>Oweniida</taxon>
        <taxon>Oweniidae</taxon>
        <taxon>Owenia</taxon>
    </lineage>
</organism>
<gene>
    <name evidence="2" type="ORF">OFUS_LOCUS19027</name>
</gene>
<evidence type="ECO:0000313" key="3">
    <source>
        <dbReference type="Proteomes" id="UP000749559"/>
    </source>
</evidence>
<proteinExistence type="predicted"/>
<evidence type="ECO:0000313" key="2">
    <source>
        <dbReference type="EMBL" id="CAH1794308.1"/>
    </source>
</evidence>
<name>A0A8S4PLT9_OWEFU</name>
<feature type="region of interest" description="Disordered" evidence="1">
    <location>
        <begin position="122"/>
        <end position="187"/>
    </location>
</feature>
<dbReference type="EMBL" id="CAIIXF020000009">
    <property type="protein sequence ID" value="CAH1794308.1"/>
    <property type="molecule type" value="Genomic_DNA"/>
</dbReference>
<feature type="compositionally biased region" description="Low complexity" evidence="1">
    <location>
        <begin position="138"/>
        <end position="150"/>
    </location>
</feature>